<organism evidence="1">
    <name type="scientific">marine sediment metagenome</name>
    <dbReference type="NCBI Taxonomy" id="412755"/>
    <lineage>
        <taxon>unclassified sequences</taxon>
        <taxon>metagenomes</taxon>
        <taxon>ecological metagenomes</taxon>
    </lineage>
</organism>
<comment type="caution">
    <text evidence="1">The sequence shown here is derived from an EMBL/GenBank/DDBJ whole genome shotgun (WGS) entry which is preliminary data.</text>
</comment>
<dbReference type="AlphaFoldDB" id="X1J3K4"/>
<evidence type="ECO:0000313" key="1">
    <source>
        <dbReference type="EMBL" id="GAH89296.1"/>
    </source>
</evidence>
<dbReference type="EMBL" id="BARU01036340">
    <property type="protein sequence ID" value="GAH89296.1"/>
    <property type="molecule type" value="Genomic_DNA"/>
</dbReference>
<reference evidence="1" key="1">
    <citation type="journal article" date="2014" name="Front. Microbiol.">
        <title>High frequency of phylogenetically diverse reductive dehalogenase-homologous genes in deep subseafloor sedimentary metagenomes.</title>
        <authorList>
            <person name="Kawai M."/>
            <person name="Futagami T."/>
            <person name="Toyoda A."/>
            <person name="Takaki Y."/>
            <person name="Nishi S."/>
            <person name="Hori S."/>
            <person name="Arai W."/>
            <person name="Tsubouchi T."/>
            <person name="Morono Y."/>
            <person name="Uchiyama I."/>
            <person name="Ito T."/>
            <person name="Fujiyama A."/>
            <person name="Inagaki F."/>
            <person name="Takami H."/>
        </authorList>
    </citation>
    <scope>NUCLEOTIDE SEQUENCE</scope>
    <source>
        <strain evidence="1">Expedition CK06-06</strain>
    </source>
</reference>
<feature type="non-terminal residue" evidence="1">
    <location>
        <position position="1"/>
    </location>
</feature>
<accession>X1J3K4</accession>
<sequence>SAFRYDNPSDQCKVVWLYFPFAYIEDSLNPGTPNIPQQRELIVWIINWFAPAPILRDLTQYSTTASPGPYPVDVTVVNFTDSLLYVDLIVSANGIEDTIPMNPVKADTTVYTANIPAYSQTTDILYHAEALDSDSNFTTSDTLEFWFLVPSGVVLYVNESYDPVLDYVDVFDSLGIIGGFDVYEPSIYGMPDSTVLPAYSAVIWNADWGYWTILTKESAGNVLYDYMLQDGNIFFNSDEILGLWDSWSNVNY</sequence>
<feature type="non-terminal residue" evidence="1">
    <location>
        <position position="252"/>
    </location>
</feature>
<protein>
    <submittedName>
        <fullName evidence="1">Uncharacterized protein</fullName>
    </submittedName>
</protein>
<name>X1J3K4_9ZZZZ</name>
<proteinExistence type="predicted"/>
<gene>
    <name evidence="1" type="ORF">S03H2_56762</name>
</gene>